<organism evidence="2 3">
    <name type="scientific">Blomia tropicalis</name>
    <name type="common">Mite</name>
    <dbReference type="NCBI Taxonomy" id="40697"/>
    <lineage>
        <taxon>Eukaryota</taxon>
        <taxon>Metazoa</taxon>
        <taxon>Ecdysozoa</taxon>
        <taxon>Arthropoda</taxon>
        <taxon>Chelicerata</taxon>
        <taxon>Arachnida</taxon>
        <taxon>Acari</taxon>
        <taxon>Acariformes</taxon>
        <taxon>Sarcoptiformes</taxon>
        <taxon>Astigmata</taxon>
        <taxon>Glycyphagoidea</taxon>
        <taxon>Echimyopodidae</taxon>
        <taxon>Blomia</taxon>
    </lineage>
</organism>
<feature type="transmembrane region" description="Helical" evidence="1">
    <location>
        <begin position="234"/>
        <end position="253"/>
    </location>
</feature>
<dbReference type="AlphaFoldDB" id="A0A9Q0M8M4"/>
<dbReference type="EMBL" id="JAPWDV010000001">
    <property type="protein sequence ID" value="KAJ6221808.1"/>
    <property type="molecule type" value="Genomic_DNA"/>
</dbReference>
<keyword evidence="1" id="KW-0812">Transmembrane</keyword>
<dbReference type="OMA" id="HITHCIM"/>
<feature type="transmembrane region" description="Helical" evidence="1">
    <location>
        <begin position="48"/>
        <end position="70"/>
    </location>
</feature>
<sequence length="420" mass="49430">MLHLFNISSNFAFIIRFGYTIITHFNPKYAITDYDVFVRIFDFNSNDFSMIATFIGLSISTALLEAKLYFSRIDTVTWQMFYDLVVRNADICKRCMKSEASQAKTFNRRLDMVRKKLAKKHSTSVWWFNPYSRMKASGSIWWNLDYINKFKLSQTKLSQYPEISFRLRTMMIIELNIANVISSTLITSLYVSFGALVILYFLELIQFFPVWYLPIVLLELSYFAYMLIRVLEILIFQTNLASSSAILFISYIMEANNFLKQTLREERQRHVPRKMGNSLRIFMKKHTHITHQIIYANHEMWGTVLLISMLNHIPNNAYMLFRVISGSNAMLTWIMMIVQIFYILVTLLFLAAYSKVLHQAKVFLMPAQSLIDREQLNAKWKCLMMYELLNNSSKIGITIGPSSTITYRLVFEIVFYYNEI</sequence>
<evidence type="ECO:0000313" key="3">
    <source>
        <dbReference type="Proteomes" id="UP001142055"/>
    </source>
</evidence>
<keyword evidence="3" id="KW-1185">Reference proteome</keyword>
<feature type="transmembrane region" description="Helical" evidence="1">
    <location>
        <begin position="208"/>
        <end position="227"/>
    </location>
</feature>
<keyword evidence="1" id="KW-1133">Transmembrane helix</keyword>
<evidence type="ECO:0000256" key="1">
    <source>
        <dbReference type="SAM" id="Phobius"/>
    </source>
</evidence>
<feature type="transmembrane region" description="Helical" evidence="1">
    <location>
        <begin position="177"/>
        <end position="202"/>
    </location>
</feature>
<feature type="transmembrane region" description="Helical" evidence="1">
    <location>
        <begin position="330"/>
        <end position="353"/>
    </location>
</feature>
<keyword evidence="1" id="KW-0472">Membrane</keyword>
<name>A0A9Q0M8M4_BLOTA</name>
<reference evidence="2" key="1">
    <citation type="submission" date="2022-12" db="EMBL/GenBank/DDBJ databases">
        <title>Genome assemblies of Blomia tropicalis.</title>
        <authorList>
            <person name="Cui Y."/>
        </authorList>
    </citation>
    <scope>NUCLEOTIDE SEQUENCE</scope>
    <source>
        <tissue evidence="2">Adult mites</tissue>
    </source>
</reference>
<protein>
    <submittedName>
        <fullName evidence="2">Uncharacterized protein</fullName>
    </submittedName>
</protein>
<proteinExistence type="predicted"/>
<gene>
    <name evidence="2" type="ORF">RDWZM_000353</name>
</gene>
<comment type="caution">
    <text evidence="2">The sequence shown here is derived from an EMBL/GenBank/DDBJ whole genome shotgun (WGS) entry which is preliminary data.</text>
</comment>
<evidence type="ECO:0000313" key="2">
    <source>
        <dbReference type="EMBL" id="KAJ6221808.1"/>
    </source>
</evidence>
<accession>A0A9Q0M8M4</accession>
<dbReference type="Proteomes" id="UP001142055">
    <property type="component" value="Chromosome 1"/>
</dbReference>